<accession>A0A1M7AXF9</accession>
<dbReference type="AlphaFoldDB" id="A0A1M7AXF9"/>
<dbReference type="EMBL" id="FRAP01000030">
    <property type="protein sequence ID" value="SHL47393.1"/>
    <property type="molecule type" value="Genomic_DNA"/>
</dbReference>
<name>A0A1M7AXF9_PSETH</name>
<dbReference type="RefSeq" id="WP_143172426.1">
    <property type="nucleotide sequence ID" value="NZ_FRAP01000030.1"/>
</dbReference>
<proteinExistence type="predicted"/>
<evidence type="ECO:0000313" key="2">
    <source>
        <dbReference type="Proteomes" id="UP000184363"/>
    </source>
</evidence>
<reference evidence="1 2" key="1">
    <citation type="submission" date="2016-11" db="EMBL/GenBank/DDBJ databases">
        <authorList>
            <person name="Jaros S."/>
            <person name="Januszkiewicz K."/>
            <person name="Wedrychowicz H."/>
        </authorList>
    </citation>
    <scope>NUCLEOTIDE SEQUENCE [LARGE SCALE GENOMIC DNA]</scope>
    <source>
        <strain evidence="1 2">DSM 43832</strain>
    </source>
</reference>
<evidence type="ECO:0000313" key="1">
    <source>
        <dbReference type="EMBL" id="SHL47393.1"/>
    </source>
</evidence>
<keyword evidence="2" id="KW-1185">Reference proteome</keyword>
<sequence length="69" mass="8228">MSDTQPRTPAGRICRHCWWRRATPGFDRCAPCFFLPEHNRPNWKWRHLIDIDEVNAADTSNNDHRRRAA</sequence>
<gene>
    <name evidence="1" type="ORF">SAMN05443637_13059</name>
</gene>
<dbReference type="STRING" id="1848.SAMN05443637_13059"/>
<organism evidence="1 2">
    <name type="scientific">Pseudonocardia thermophila</name>
    <dbReference type="NCBI Taxonomy" id="1848"/>
    <lineage>
        <taxon>Bacteria</taxon>
        <taxon>Bacillati</taxon>
        <taxon>Actinomycetota</taxon>
        <taxon>Actinomycetes</taxon>
        <taxon>Pseudonocardiales</taxon>
        <taxon>Pseudonocardiaceae</taxon>
        <taxon>Pseudonocardia</taxon>
    </lineage>
</organism>
<protein>
    <submittedName>
        <fullName evidence="1">Uncharacterized protein</fullName>
    </submittedName>
</protein>
<dbReference type="Proteomes" id="UP000184363">
    <property type="component" value="Unassembled WGS sequence"/>
</dbReference>